<keyword evidence="4" id="KW-0021">Allosteric enzyme</keyword>
<dbReference type="GO" id="GO:0005737">
    <property type="term" value="C:cytoplasm"/>
    <property type="evidence" value="ECO:0007669"/>
    <property type="project" value="TreeGrafter"/>
</dbReference>
<keyword evidence="7 10" id="KW-0663">Pyridoxal phosphate</keyword>
<evidence type="ECO:0000256" key="10">
    <source>
        <dbReference type="PIRSR" id="PIRSR000460-1"/>
    </source>
</evidence>
<organism evidence="12 13">
    <name type="scientific">Fastidiosipila sanguinis</name>
    <dbReference type="NCBI Taxonomy" id="236753"/>
    <lineage>
        <taxon>Bacteria</taxon>
        <taxon>Bacillati</taxon>
        <taxon>Bacillota</taxon>
        <taxon>Clostridia</taxon>
        <taxon>Eubacteriales</taxon>
        <taxon>Oscillospiraceae</taxon>
        <taxon>Fastidiosipila</taxon>
    </lineage>
</organism>
<dbReference type="PANTHER" id="PTHR11468">
    <property type="entry name" value="GLYCOGEN PHOSPHORYLASE"/>
    <property type="match status" value="1"/>
</dbReference>
<dbReference type="FunFam" id="3.40.50.2000:FF:000003">
    <property type="entry name" value="Alpha-1,4 glucan phosphorylase"/>
    <property type="match status" value="1"/>
</dbReference>
<evidence type="ECO:0000313" key="13">
    <source>
        <dbReference type="Proteomes" id="UP000237947"/>
    </source>
</evidence>
<dbReference type="InterPro" id="IPR035090">
    <property type="entry name" value="Pyridoxal_P_attach_site"/>
</dbReference>
<dbReference type="GO" id="GO:0008184">
    <property type="term" value="F:glycogen phosphorylase activity"/>
    <property type="evidence" value="ECO:0007669"/>
    <property type="project" value="InterPro"/>
</dbReference>
<sequence length="791" mass="90231">MSKKKLKDFFKQSISSHIKANSGQDVSQATEAEVWAALSRAIIEHVADNWAETKKAYDKTRQEHYLSAEFLVGRSTLNNLVNLDIYDEAKDALKDLGFDLTSILEEENDAALGNGGLGRLAACFMDSSATLDMPVTGYGILYRHGLFKQVFDNGYQVETPDVWMEDDFAPVVPHRDEKQRIELATGDVYAVPYDLPITGYHTDNVNTLRLWKAEPLTPFDIHDFNAGNFQEALEEKNQAEDIWRVLYPNDTTHEGKVLRLKQQYFFASASVKDIIRRHKENHGDLRTFAEFNSLQLNDTHPVIAIPELIRLFMEEGIEFDEASEIAKATFAYTNHTVLAEALEKWDINIVKELIPNVYSVIEKIDAKFRAELAEIDAHPGKIEYMSMIHDGQVHMAWLASYVSYSINGVAQLHTDILRKDTLHDWEDIYPGKINNKTNGVTPRRWLRNTNPELSALITKLLGNEDWVKHADKLEELLPFADDKKVLKQFLDVKKIKKQQLADMVETSLGIKVDVDAQFDIMIKRLHEYKRQLLDAFYILDLYYRIKENPQEDWTPRVFFFGAKAASGYVRAKTIIKFINEIAELINNDSDVNNIIKVVFVENYNVSKAEVLFPAADLSEQISMAGKEASGTGNMKFMMNGALTIGTLDGANVEINGQVGDENMFLFGAKEEEIVEILPSYDPKVPYEKTPGLKRVVDTLIDGTFSDDNQGLFQDLYNSLMVGDWDQADQYYVLGDFASYREAKDRAAVEFNDKETWARKAWINISKSGVFSSDRTIREYVEDIWKIEETKI</sequence>
<evidence type="ECO:0000256" key="9">
    <source>
        <dbReference type="ARBA" id="ARBA00025174"/>
    </source>
</evidence>
<comment type="function">
    <text evidence="9">Phosphorylase is an important allosteric enzyme in carbohydrate metabolism. Enzymes from different sources differ in their regulatory mechanisms and in their natural substrates. However, all known phosphorylases share catalytic and structural properties.</text>
</comment>
<dbReference type="PROSITE" id="PS00102">
    <property type="entry name" value="PHOSPHORYLASE"/>
    <property type="match status" value="1"/>
</dbReference>
<dbReference type="GO" id="GO:0005980">
    <property type="term" value="P:glycogen catabolic process"/>
    <property type="evidence" value="ECO:0007669"/>
    <property type="project" value="TreeGrafter"/>
</dbReference>
<dbReference type="EC" id="2.4.1.1" evidence="11"/>
<dbReference type="EMBL" id="CP027226">
    <property type="protein sequence ID" value="AVM42323.1"/>
    <property type="molecule type" value="Genomic_DNA"/>
</dbReference>
<comment type="cofactor">
    <cofactor evidence="2 11">
        <name>pyridoxal 5'-phosphate</name>
        <dbReference type="ChEBI" id="CHEBI:597326"/>
    </cofactor>
</comment>
<comment type="similarity">
    <text evidence="3 11">Belongs to the glycogen phosphorylase family.</text>
</comment>
<dbReference type="OrthoDB" id="9760804at2"/>
<dbReference type="SUPFAM" id="SSF53756">
    <property type="entry name" value="UDP-Glycosyltransferase/glycogen phosphorylase"/>
    <property type="match status" value="1"/>
</dbReference>
<evidence type="ECO:0000256" key="6">
    <source>
        <dbReference type="ARBA" id="ARBA00022679"/>
    </source>
</evidence>
<evidence type="ECO:0000256" key="1">
    <source>
        <dbReference type="ARBA" id="ARBA00001275"/>
    </source>
</evidence>
<gene>
    <name evidence="12" type="ORF">C5Q98_03360</name>
</gene>
<dbReference type="PANTHER" id="PTHR11468:SF3">
    <property type="entry name" value="GLYCOGEN PHOSPHORYLASE, LIVER FORM"/>
    <property type="match status" value="1"/>
</dbReference>
<name>A0A2S0KMS6_9FIRM</name>
<keyword evidence="13" id="KW-1185">Reference proteome</keyword>
<dbReference type="PIRSF" id="PIRSF000460">
    <property type="entry name" value="Pprylas_GlgP"/>
    <property type="match status" value="1"/>
</dbReference>
<evidence type="ECO:0000313" key="12">
    <source>
        <dbReference type="EMBL" id="AVM42323.1"/>
    </source>
</evidence>
<keyword evidence="5 11" id="KW-0328">Glycosyltransferase</keyword>
<dbReference type="InterPro" id="IPR000811">
    <property type="entry name" value="Glyco_trans_35"/>
</dbReference>
<dbReference type="Gene3D" id="3.40.50.2000">
    <property type="entry name" value="Glycogen Phosphorylase B"/>
    <property type="match status" value="2"/>
</dbReference>
<dbReference type="CDD" id="cd04300">
    <property type="entry name" value="GT35_Glycogen_Phosphorylase"/>
    <property type="match status" value="1"/>
</dbReference>
<proteinExistence type="inferred from homology"/>
<keyword evidence="8 11" id="KW-0119">Carbohydrate metabolism</keyword>
<evidence type="ECO:0000256" key="8">
    <source>
        <dbReference type="ARBA" id="ARBA00023277"/>
    </source>
</evidence>
<dbReference type="FunFam" id="3.40.50.2000:FF:000807">
    <property type="entry name" value="Alpha-glucan phosphorylase 2, cytosolic"/>
    <property type="match status" value="1"/>
</dbReference>
<evidence type="ECO:0000256" key="7">
    <source>
        <dbReference type="ARBA" id="ARBA00022898"/>
    </source>
</evidence>
<evidence type="ECO:0000256" key="5">
    <source>
        <dbReference type="ARBA" id="ARBA00022676"/>
    </source>
</evidence>
<comment type="catalytic activity">
    <reaction evidence="1 11">
        <text>[(1-&gt;4)-alpha-D-glucosyl](n) + phosphate = [(1-&gt;4)-alpha-D-glucosyl](n-1) + alpha-D-glucose 1-phosphate</text>
        <dbReference type="Rhea" id="RHEA:41732"/>
        <dbReference type="Rhea" id="RHEA-COMP:9584"/>
        <dbReference type="Rhea" id="RHEA-COMP:9586"/>
        <dbReference type="ChEBI" id="CHEBI:15444"/>
        <dbReference type="ChEBI" id="CHEBI:43474"/>
        <dbReference type="ChEBI" id="CHEBI:58601"/>
        <dbReference type="EC" id="2.4.1.1"/>
    </reaction>
</comment>
<dbReference type="AlphaFoldDB" id="A0A2S0KMS6"/>
<dbReference type="Pfam" id="PF00343">
    <property type="entry name" value="Phosphorylase"/>
    <property type="match status" value="1"/>
</dbReference>
<dbReference type="InterPro" id="IPR011833">
    <property type="entry name" value="Glycg_phsphrylas"/>
</dbReference>
<dbReference type="GO" id="GO:0030170">
    <property type="term" value="F:pyridoxal phosphate binding"/>
    <property type="evidence" value="ECO:0007669"/>
    <property type="project" value="InterPro"/>
</dbReference>
<dbReference type="NCBIfam" id="TIGR02093">
    <property type="entry name" value="P_ylase"/>
    <property type="match status" value="1"/>
</dbReference>
<protein>
    <recommendedName>
        <fullName evidence="11">Alpha-1,4 glucan phosphorylase</fullName>
        <ecNumber evidence="11">2.4.1.1</ecNumber>
    </recommendedName>
</protein>
<dbReference type="KEGG" id="fsa:C5Q98_03360"/>
<feature type="modified residue" description="N6-(pyridoxal phosphate)lysine" evidence="10">
    <location>
        <position position="635"/>
    </location>
</feature>
<reference evidence="13" key="1">
    <citation type="submission" date="2018-02" db="EMBL/GenBank/DDBJ databases">
        <authorList>
            <person name="Holder M.E."/>
            <person name="Ajami N.J."/>
            <person name="Petrosino J.F."/>
        </authorList>
    </citation>
    <scope>NUCLEOTIDE SEQUENCE [LARGE SCALE GENOMIC DNA]</scope>
    <source>
        <strain evidence="13">CCUG 47711</strain>
    </source>
</reference>
<evidence type="ECO:0000256" key="2">
    <source>
        <dbReference type="ARBA" id="ARBA00001933"/>
    </source>
</evidence>
<evidence type="ECO:0000256" key="11">
    <source>
        <dbReference type="RuleBase" id="RU000587"/>
    </source>
</evidence>
<keyword evidence="6 11" id="KW-0808">Transferase</keyword>
<evidence type="ECO:0000256" key="4">
    <source>
        <dbReference type="ARBA" id="ARBA00022533"/>
    </source>
</evidence>
<accession>A0A2S0KMS6</accession>
<dbReference type="RefSeq" id="WP_106012306.1">
    <property type="nucleotide sequence ID" value="NZ_CP027226.1"/>
</dbReference>
<evidence type="ECO:0000256" key="3">
    <source>
        <dbReference type="ARBA" id="ARBA00006047"/>
    </source>
</evidence>
<dbReference type="Proteomes" id="UP000237947">
    <property type="component" value="Chromosome"/>
</dbReference>
<comment type="function">
    <text evidence="11">Allosteric enzyme that catalyzes the rate-limiting step in glycogen catabolism, the phosphorolytic cleavage of glycogen to produce glucose-1-phosphate, and plays a central role in maintaining cellular and organismal glucose homeostasis.</text>
</comment>